<evidence type="ECO:0000313" key="2">
    <source>
        <dbReference type="EMBL" id="GAA3003653.1"/>
    </source>
</evidence>
<dbReference type="RefSeq" id="WP_344893299.1">
    <property type="nucleotide sequence ID" value="NZ_BAAAWD010000006.1"/>
</dbReference>
<keyword evidence="1" id="KW-0812">Transmembrane</keyword>
<feature type="transmembrane region" description="Helical" evidence="1">
    <location>
        <begin position="220"/>
        <end position="242"/>
    </location>
</feature>
<name>A0ABP6KFY4_9ACTN</name>
<keyword evidence="1" id="KW-1133">Transmembrane helix</keyword>
<feature type="transmembrane region" description="Helical" evidence="1">
    <location>
        <begin position="254"/>
        <end position="275"/>
    </location>
</feature>
<evidence type="ECO:0000256" key="1">
    <source>
        <dbReference type="SAM" id="Phobius"/>
    </source>
</evidence>
<dbReference type="EMBL" id="BAAAWD010000006">
    <property type="protein sequence ID" value="GAA3003653.1"/>
    <property type="molecule type" value="Genomic_DNA"/>
</dbReference>
<evidence type="ECO:0000313" key="3">
    <source>
        <dbReference type="Proteomes" id="UP001499930"/>
    </source>
</evidence>
<dbReference type="Pfam" id="PF22564">
    <property type="entry name" value="HAAS"/>
    <property type="match status" value="1"/>
</dbReference>
<proteinExistence type="predicted"/>
<reference evidence="3" key="1">
    <citation type="journal article" date="2019" name="Int. J. Syst. Evol. Microbiol.">
        <title>The Global Catalogue of Microorganisms (GCM) 10K type strain sequencing project: providing services to taxonomists for standard genome sequencing and annotation.</title>
        <authorList>
            <consortium name="The Broad Institute Genomics Platform"/>
            <consortium name="The Broad Institute Genome Sequencing Center for Infectious Disease"/>
            <person name="Wu L."/>
            <person name="Ma J."/>
        </authorList>
    </citation>
    <scope>NUCLEOTIDE SEQUENCE [LARGE SCALE GENOMIC DNA]</scope>
    <source>
        <strain evidence="3">JCM 3106</strain>
    </source>
</reference>
<keyword evidence="3" id="KW-1185">Reference proteome</keyword>
<feature type="transmembrane region" description="Helical" evidence="1">
    <location>
        <begin position="95"/>
        <end position="114"/>
    </location>
</feature>
<feature type="transmembrane region" description="Helical" evidence="1">
    <location>
        <begin position="295"/>
        <end position="316"/>
    </location>
</feature>
<organism evidence="2 3">
    <name type="scientific">Streptosporangium longisporum</name>
    <dbReference type="NCBI Taxonomy" id="46187"/>
    <lineage>
        <taxon>Bacteria</taxon>
        <taxon>Bacillati</taxon>
        <taxon>Actinomycetota</taxon>
        <taxon>Actinomycetes</taxon>
        <taxon>Streptosporangiales</taxon>
        <taxon>Streptosporangiaceae</taxon>
        <taxon>Streptosporangium</taxon>
    </lineage>
</organism>
<gene>
    <name evidence="2" type="ORF">GCM10017559_26400</name>
</gene>
<dbReference type="Proteomes" id="UP001499930">
    <property type="component" value="Unassembled WGS sequence"/>
</dbReference>
<keyword evidence="1" id="KW-0472">Membrane</keyword>
<comment type="caution">
    <text evidence="2">The sequence shown here is derived from an EMBL/GenBank/DDBJ whole genome shotgun (WGS) entry which is preliminary data.</text>
</comment>
<accession>A0ABP6KFY4</accession>
<protein>
    <submittedName>
        <fullName evidence="2">Permease prefix domain 1-containing protein</fullName>
    </submittedName>
</protein>
<feature type="transmembrane region" description="Helical" evidence="1">
    <location>
        <begin position="181"/>
        <end position="200"/>
    </location>
</feature>
<feature type="transmembrane region" description="Helical" evidence="1">
    <location>
        <begin position="126"/>
        <end position="148"/>
    </location>
</feature>
<sequence length="321" mass="34860">MSTNAALSSNTLTERYVQEVIRRVPADQRDEIADELRTTIADTIEARAAADPLSTEREVLSEMGDPSRLAARYADRPLSLIGPALYPAYRRLMRVLLTAVLPVVVVVLVVLDIVDGKDLGAVLQTAVGMTVALGAQLVAWPTVVFALVERSRYRASVTARGDGWTPDHLPEVPQRDRKGGAGALAAVVGNALLLGLIVWQHTARPYVTDGGERMEILDPALWSGWIWPVLAGLGALVVLNLIRVAAGRWTTTTATWYAAAQAVFALPAAWILYNHMIFNQEFLTDFNKGWTTPEAFYTAMSAGVLLVAASAVVTRFRQARA</sequence>